<sequence>MRALRPLQVCHHPIRDRGRIGIALLAVALSCSTTGACQEADEDEPAADQPLAPVARQDRPAFPGAEGHGRFARGGRDGRIIPVTTLADEGAGSLRACIDAAGPRVCVFRVAGVIRYVRERPVIVHPYLTIAGETAPGDGILITHSGGKLAFTPLVIKNTHDVVIRHIRVRTDLRGEQRGANSGFIIENSRNVILDHVSASWALDENVGGYGANDTITISWSIFAEGVPRHDKCALLSSDPRGPQRLSFVRNLCAHNGDRNPDVNFPPGSCVEVINNVLYNASSQFTEVWESYGGTPANIVGNYYRQGPSTAGRAYAIDRPLVASTGRARIYQAGNVIDGDRVTFAPIAAEAFVDKPVCPLESAVLDARTAYARVLEGAGAFPHDSVDARIVDEVRTRGGRIGRDNRVLPALQSGAPYADADGDGMSDAWERRRGLDPKRNDGWSDADGNGWDNLEEFLNHAHRARLAGRRVR</sequence>
<keyword evidence="3" id="KW-0456">Lyase</keyword>
<dbReference type="PROSITE" id="PS51257">
    <property type="entry name" value="PROKAR_LIPOPROTEIN"/>
    <property type="match status" value="1"/>
</dbReference>
<organism evidence="3 4">
    <name type="scientific">Sphingomonas koreensis</name>
    <dbReference type="NCBI Taxonomy" id="93064"/>
    <lineage>
        <taxon>Bacteria</taxon>
        <taxon>Pseudomonadati</taxon>
        <taxon>Pseudomonadota</taxon>
        <taxon>Alphaproteobacteria</taxon>
        <taxon>Sphingomonadales</taxon>
        <taxon>Sphingomonadaceae</taxon>
        <taxon>Sphingomonas</taxon>
    </lineage>
</organism>
<dbReference type="SUPFAM" id="SSF51126">
    <property type="entry name" value="Pectin lyase-like"/>
    <property type="match status" value="1"/>
</dbReference>
<evidence type="ECO:0000313" key="3">
    <source>
        <dbReference type="EMBL" id="RSY82545.1"/>
    </source>
</evidence>
<keyword evidence="1" id="KW-0479">Metal-binding</keyword>
<reference evidence="3 4" key="1">
    <citation type="submission" date="2018-07" db="EMBL/GenBank/DDBJ databases">
        <title>Genomic and Epidemiologic Investigation of an Indolent Hospital Outbreak.</title>
        <authorList>
            <person name="Johnson R.C."/>
            <person name="Deming C."/>
            <person name="Conlan S."/>
            <person name="Zellmer C.J."/>
            <person name="Michelin A.V."/>
            <person name="Lee-Lin S."/>
            <person name="Thomas P.J."/>
            <person name="Park M."/>
            <person name="Weingarten R.A."/>
            <person name="Less J."/>
            <person name="Dekker J.P."/>
            <person name="Frank K.M."/>
            <person name="Musser K.A."/>
            <person name="Mcquiston J.R."/>
            <person name="Henderson D.K."/>
            <person name="Lau A.F."/>
            <person name="Palmore T.N."/>
            <person name="Segre J.A."/>
        </authorList>
    </citation>
    <scope>NUCLEOTIDE SEQUENCE [LARGE SCALE GENOMIC DNA]</scope>
    <source>
        <strain evidence="3 4">SK-CDC1_0717</strain>
    </source>
</reference>
<dbReference type="EMBL" id="QQYZ01000012">
    <property type="protein sequence ID" value="RSY82545.1"/>
    <property type="molecule type" value="Genomic_DNA"/>
</dbReference>
<dbReference type="Proteomes" id="UP000287746">
    <property type="component" value="Unassembled WGS sequence"/>
</dbReference>
<dbReference type="RefSeq" id="WP_126004808.1">
    <property type="nucleotide sequence ID" value="NZ_QQYZ01000012.1"/>
</dbReference>
<protein>
    <submittedName>
        <fullName evidence="3">Pectate lyase</fullName>
    </submittedName>
</protein>
<dbReference type="PANTHER" id="PTHR42970">
    <property type="entry name" value="PECTATE LYASE C-RELATED"/>
    <property type="match status" value="1"/>
</dbReference>
<comment type="caution">
    <text evidence="3">The sequence shown here is derived from an EMBL/GenBank/DDBJ whole genome shotgun (WGS) entry which is preliminary data.</text>
</comment>
<dbReference type="InterPro" id="IPR052063">
    <property type="entry name" value="Polysaccharide_Lyase_1"/>
</dbReference>
<dbReference type="InterPro" id="IPR012334">
    <property type="entry name" value="Pectin_lyas_fold"/>
</dbReference>
<accession>A0A430G252</accession>
<dbReference type="AlphaFoldDB" id="A0A430G252"/>
<proteinExistence type="predicted"/>
<dbReference type="PANTHER" id="PTHR42970:SF1">
    <property type="entry name" value="PECTATE LYASE C-RELATED"/>
    <property type="match status" value="1"/>
</dbReference>
<dbReference type="InterPro" id="IPR011050">
    <property type="entry name" value="Pectin_lyase_fold/virulence"/>
</dbReference>
<evidence type="ECO:0000256" key="2">
    <source>
        <dbReference type="ARBA" id="ARBA00023180"/>
    </source>
</evidence>
<evidence type="ECO:0000313" key="4">
    <source>
        <dbReference type="Proteomes" id="UP000287746"/>
    </source>
</evidence>
<dbReference type="GO" id="GO:0046872">
    <property type="term" value="F:metal ion binding"/>
    <property type="evidence" value="ECO:0007669"/>
    <property type="project" value="UniProtKB-KW"/>
</dbReference>
<evidence type="ECO:0000256" key="1">
    <source>
        <dbReference type="ARBA" id="ARBA00022723"/>
    </source>
</evidence>
<name>A0A430G252_9SPHN</name>
<dbReference type="GO" id="GO:0016829">
    <property type="term" value="F:lyase activity"/>
    <property type="evidence" value="ECO:0007669"/>
    <property type="project" value="UniProtKB-KW"/>
</dbReference>
<gene>
    <name evidence="3" type="ORF">DAH66_13550</name>
</gene>
<keyword evidence="2" id="KW-0325">Glycoprotein</keyword>
<dbReference type="Gene3D" id="2.160.20.10">
    <property type="entry name" value="Single-stranded right-handed beta-helix, Pectin lyase-like"/>
    <property type="match status" value="1"/>
</dbReference>